<keyword evidence="9" id="KW-1185">Reference proteome</keyword>
<comment type="subcellular location">
    <subcellularLocation>
        <location evidence="2">Cytoplasm</location>
    </subcellularLocation>
    <subcellularLocation>
        <location evidence="1">Nucleus</location>
    </subcellularLocation>
</comment>
<dbReference type="EMBL" id="LXFE01000440">
    <property type="protein sequence ID" value="OLL25313.1"/>
    <property type="molecule type" value="Genomic_DNA"/>
</dbReference>
<dbReference type="GO" id="GO:0005737">
    <property type="term" value="C:cytoplasm"/>
    <property type="evidence" value="ECO:0007669"/>
    <property type="project" value="UniProtKB-SubCell"/>
</dbReference>
<dbReference type="CDD" id="cd13314">
    <property type="entry name" value="PH_Rpn13"/>
    <property type="match status" value="1"/>
</dbReference>
<gene>
    <name evidence="8" type="ORF">NEOLI_003325</name>
</gene>
<evidence type="ECO:0000259" key="6">
    <source>
        <dbReference type="PROSITE" id="PS51916"/>
    </source>
</evidence>
<evidence type="ECO:0000256" key="1">
    <source>
        <dbReference type="ARBA" id="ARBA00004123"/>
    </source>
</evidence>
<organism evidence="8 9">
    <name type="scientific">Neolecta irregularis (strain DAH-3)</name>
    <dbReference type="NCBI Taxonomy" id="1198029"/>
    <lineage>
        <taxon>Eukaryota</taxon>
        <taxon>Fungi</taxon>
        <taxon>Dikarya</taxon>
        <taxon>Ascomycota</taxon>
        <taxon>Taphrinomycotina</taxon>
        <taxon>Neolectales</taxon>
        <taxon>Neolectaceae</taxon>
        <taxon>Neolecta</taxon>
    </lineage>
</organism>
<evidence type="ECO:0000256" key="4">
    <source>
        <dbReference type="ARBA" id="ARBA00022942"/>
    </source>
</evidence>
<evidence type="ECO:0000256" key="2">
    <source>
        <dbReference type="ARBA" id="ARBA00004496"/>
    </source>
</evidence>
<dbReference type="Gene3D" id="2.30.29.70">
    <property type="entry name" value="Proteasomal ubiquitin receptor Rpn13/ADRM1"/>
    <property type="match status" value="1"/>
</dbReference>
<keyword evidence="3" id="KW-0963">Cytoplasm</keyword>
<dbReference type="STRING" id="1198029.A0A1U7LRV4"/>
<feature type="domain" description="Pru" evidence="7">
    <location>
        <begin position="1"/>
        <end position="111"/>
    </location>
</feature>
<dbReference type="InterPro" id="IPR038633">
    <property type="entry name" value="Rpn13/ADRM1_Pru_sf"/>
</dbReference>
<keyword evidence="8" id="KW-0675">Receptor</keyword>
<dbReference type="Proteomes" id="UP000186594">
    <property type="component" value="Unassembled WGS sequence"/>
</dbReference>
<dbReference type="PANTHER" id="PTHR12225:SF0">
    <property type="entry name" value="PROTEASOMAL UBIQUITIN RECEPTOR ADRM1"/>
    <property type="match status" value="1"/>
</dbReference>
<keyword evidence="5" id="KW-0539">Nucleus</keyword>
<evidence type="ECO:0000313" key="9">
    <source>
        <dbReference type="Proteomes" id="UP000186594"/>
    </source>
</evidence>
<dbReference type="GO" id="GO:0005634">
    <property type="term" value="C:nucleus"/>
    <property type="evidence" value="ECO:0007669"/>
    <property type="project" value="UniProtKB-SubCell"/>
</dbReference>
<dbReference type="InterPro" id="IPR044867">
    <property type="entry name" value="DEUBAD_dom"/>
</dbReference>
<dbReference type="PANTHER" id="PTHR12225">
    <property type="entry name" value="ADHESION REGULATING MOLECULE 1 110 KDA CELL MEMBRANE GLYCOPROTEIN"/>
    <property type="match status" value="1"/>
</dbReference>
<sequence>MAPLVQFKAGRMTREGTLVKADPRKGLISMELQDDLLHFYWKDRSTNAVEDDLIIFPGDAEFVPIPQCTTGRVYCLKFRSSSSRSFFWMQEGKTDNDESYMNSVNHLIEDPSWQAMESQTPTNPNRTDIGPAGVVLQRPSDVPAPSRGTSETNTLTADQMASLRQLIGGIAQPTHERQEEISLNDVLTPDTARLLIRNENVRNTLARFLPPGFDMSDLEHVLTSPQFQQALASLSYALSTGQLAPLLRQLGLDDNTGVGVEEFLRAIARKRQSQDEDRMEE</sequence>
<dbReference type="GO" id="GO:0061133">
    <property type="term" value="F:endopeptidase activator activity"/>
    <property type="evidence" value="ECO:0007669"/>
    <property type="project" value="TreeGrafter"/>
</dbReference>
<dbReference type="Pfam" id="PF16550">
    <property type="entry name" value="RPN13_C"/>
    <property type="match status" value="1"/>
</dbReference>
<dbReference type="InterPro" id="IPR044868">
    <property type="entry name" value="Rpn13/ADRM1_Pru"/>
</dbReference>
<evidence type="ECO:0000259" key="7">
    <source>
        <dbReference type="PROSITE" id="PS51917"/>
    </source>
</evidence>
<keyword evidence="4" id="KW-0647">Proteasome</keyword>
<evidence type="ECO:0000256" key="3">
    <source>
        <dbReference type="ARBA" id="ARBA00022490"/>
    </source>
</evidence>
<comment type="caution">
    <text evidence="8">The sequence shown here is derived from an EMBL/GenBank/DDBJ whole genome shotgun (WGS) entry which is preliminary data.</text>
</comment>
<dbReference type="InterPro" id="IPR032368">
    <property type="entry name" value="RPN13_DEUBAD"/>
</dbReference>
<dbReference type="GO" id="GO:0008541">
    <property type="term" value="C:proteasome regulatory particle, lid subcomplex"/>
    <property type="evidence" value="ECO:0007669"/>
    <property type="project" value="TreeGrafter"/>
</dbReference>
<dbReference type="InterPro" id="IPR038108">
    <property type="entry name" value="RPN13_DEUBAD_sf"/>
</dbReference>
<dbReference type="OMA" id="SNQRHFF"/>
<feature type="domain" description="DEUBAD" evidence="6">
    <location>
        <begin position="173"/>
        <end position="277"/>
    </location>
</feature>
<dbReference type="AlphaFoldDB" id="A0A1U7LRV4"/>
<dbReference type="GO" id="GO:0070628">
    <property type="term" value="F:proteasome binding"/>
    <property type="evidence" value="ECO:0007669"/>
    <property type="project" value="TreeGrafter"/>
</dbReference>
<evidence type="ECO:0000256" key="5">
    <source>
        <dbReference type="ARBA" id="ARBA00023242"/>
    </source>
</evidence>
<dbReference type="PROSITE" id="PS51916">
    <property type="entry name" value="DEUBAD"/>
    <property type="match status" value="1"/>
</dbReference>
<evidence type="ECO:0000313" key="8">
    <source>
        <dbReference type="EMBL" id="OLL25313.1"/>
    </source>
</evidence>
<dbReference type="OrthoDB" id="340431at2759"/>
<dbReference type="Gene3D" id="1.10.2020.20">
    <property type="match status" value="1"/>
</dbReference>
<dbReference type="InterPro" id="IPR006773">
    <property type="entry name" value="Rpn13/ADRM1"/>
</dbReference>
<proteinExistence type="predicted"/>
<dbReference type="FunFam" id="2.30.29.70:FF:000001">
    <property type="entry name" value="Proteasomal ubiquitin receptor ADRM1"/>
    <property type="match status" value="1"/>
</dbReference>
<accession>A0A1U7LRV4</accession>
<protein>
    <submittedName>
        <fullName evidence="8">Proteasomal ubiquitin receptor ADRM1</fullName>
    </submittedName>
</protein>
<name>A0A1U7LRV4_NEOID</name>
<dbReference type="PROSITE" id="PS51917">
    <property type="entry name" value="PRU"/>
    <property type="match status" value="1"/>
</dbReference>
<reference evidence="8 9" key="1">
    <citation type="submission" date="2016-04" db="EMBL/GenBank/DDBJ databases">
        <title>Evolutionary innovation and constraint leading to complex multicellularity in the Ascomycota.</title>
        <authorList>
            <person name="Cisse O."/>
            <person name="Nguyen A."/>
            <person name="Hewitt D.A."/>
            <person name="Jedd G."/>
            <person name="Stajich J.E."/>
        </authorList>
    </citation>
    <scope>NUCLEOTIDE SEQUENCE [LARGE SCALE GENOMIC DNA]</scope>
    <source>
        <strain evidence="8 9">DAH-3</strain>
    </source>
</reference>
<dbReference type="Pfam" id="PF04683">
    <property type="entry name" value="Rpn13_ADRM1_Pru"/>
    <property type="match status" value="1"/>
</dbReference>